<gene>
    <name evidence="1" type="ORF">QE382_002133</name>
</gene>
<evidence type="ECO:0000313" key="1">
    <source>
        <dbReference type="EMBL" id="MDQ1150149.1"/>
    </source>
</evidence>
<dbReference type="RefSeq" id="WP_307185844.1">
    <property type="nucleotide sequence ID" value="NZ_JAUTBA010000001.1"/>
</dbReference>
<sequence length="350" mass="39719">MLSIKSYPGALNYSISLPPIIVASTQSEVTVKLLDGATEVIQETYNPFNLTTPLVIKFGSLIDDLLTIEKPSADLVTIHDQGFRTYTFQVIDADQTFERTFKVIKGFWVRQPVDIEFKTANFWLNIASLPQSVKTHQPVYLTALPASDITVKVDCVYDDGSKATYTHGSLVASKLQTIDVAAYLMQQKSTKKLIQYTVYGLKGTALQLAKQVFIVEHYNHLIHDFFVWRNRLGGFDSLVMSGEEKSTFKNETSVALMDEYNIEYGGTRTRTVKKNSGYIQSRQHRMMLIDFAFSKQRYHFLDGAMRAINVKDPAVDITKNSVNEVDFEFTYSDTLLAYPYLDQAPNYLQL</sequence>
<comment type="caution">
    <text evidence="1">The sequence shown here is derived from an EMBL/GenBank/DDBJ whole genome shotgun (WGS) entry which is preliminary data.</text>
</comment>
<dbReference type="Proteomes" id="UP001244640">
    <property type="component" value="Unassembled WGS sequence"/>
</dbReference>
<dbReference type="EMBL" id="JAUTBA010000001">
    <property type="protein sequence ID" value="MDQ1150149.1"/>
    <property type="molecule type" value="Genomic_DNA"/>
</dbReference>
<organism evidence="1 2">
    <name type="scientific">Sphingobacterium zeae</name>
    <dbReference type="NCBI Taxonomy" id="1776859"/>
    <lineage>
        <taxon>Bacteria</taxon>
        <taxon>Pseudomonadati</taxon>
        <taxon>Bacteroidota</taxon>
        <taxon>Sphingobacteriia</taxon>
        <taxon>Sphingobacteriales</taxon>
        <taxon>Sphingobacteriaceae</taxon>
        <taxon>Sphingobacterium</taxon>
    </lineage>
</organism>
<accession>A0ABU0U5B5</accession>
<proteinExistence type="predicted"/>
<keyword evidence="2" id="KW-1185">Reference proteome</keyword>
<name>A0ABU0U5B5_9SPHI</name>
<reference evidence="1 2" key="1">
    <citation type="submission" date="2023-07" db="EMBL/GenBank/DDBJ databases">
        <title>Functional and genomic diversity of the sorghum phyllosphere microbiome.</title>
        <authorList>
            <person name="Shade A."/>
        </authorList>
    </citation>
    <scope>NUCLEOTIDE SEQUENCE [LARGE SCALE GENOMIC DNA]</scope>
    <source>
        <strain evidence="1 2">SORGH_AS_0892</strain>
    </source>
</reference>
<protein>
    <submittedName>
        <fullName evidence="1">Uncharacterized protein</fullName>
    </submittedName>
</protein>
<evidence type="ECO:0000313" key="2">
    <source>
        <dbReference type="Proteomes" id="UP001244640"/>
    </source>
</evidence>